<dbReference type="InterPro" id="IPR002035">
    <property type="entry name" value="VWF_A"/>
</dbReference>
<dbReference type="RefSeq" id="WP_003331828.1">
    <property type="nucleotide sequence ID" value="NZ_AJLR01000111.1"/>
</dbReference>
<dbReference type="AlphaFoldDB" id="K6DVZ7"/>
<feature type="chain" id="PRO_5003894714" evidence="1">
    <location>
        <begin position="28"/>
        <end position="667"/>
    </location>
</feature>
<feature type="signal peptide" evidence="1">
    <location>
        <begin position="1"/>
        <end position="27"/>
    </location>
</feature>
<protein>
    <submittedName>
        <fullName evidence="3">Ig domain-containing protein group 2 domain-containing protein</fullName>
    </submittedName>
</protein>
<dbReference type="PANTHER" id="PTHR22588">
    <property type="entry name" value="VWFA DOMAIN-CONTAINING PROTEIN"/>
    <property type="match status" value="1"/>
</dbReference>
<organism evidence="3 4">
    <name type="scientific">Schinkia azotoformans LMG 9581</name>
    <dbReference type="NCBI Taxonomy" id="1131731"/>
    <lineage>
        <taxon>Bacteria</taxon>
        <taxon>Bacillati</taxon>
        <taxon>Bacillota</taxon>
        <taxon>Bacilli</taxon>
        <taxon>Bacillales</taxon>
        <taxon>Bacillaceae</taxon>
        <taxon>Calidifontibacillus/Schinkia group</taxon>
        <taxon>Schinkia</taxon>
    </lineage>
</organism>
<keyword evidence="4" id="KW-1185">Reference proteome</keyword>
<dbReference type="SUPFAM" id="SSF53300">
    <property type="entry name" value="vWA-like"/>
    <property type="match status" value="1"/>
</dbReference>
<dbReference type="InterPro" id="IPR008964">
    <property type="entry name" value="Invasin/intimin_cell_adhesion"/>
</dbReference>
<name>K6DVZ7_SCHAZ</name>
<dbReference type="Proteomes" id="UP000006315">
    <property type="component" value="Unassembled WGS sequence"/>
</dbReference>
<evidence type="ECO:0000256" key="1">
    <source>
        <dbReference type="SAM" id="SignalP"/>
    </source>
</evidence>
<dbReference type="SMART" id="SM00327">
    <property type="entry name" value="VWA"/>
    <property type="match status" value="1"/>
</dbReference>
<dbReference type="PANTHER" id="PTHR22588:SF3">
    <property type="entry name" value="VWFA DOMAIN-CONTAINING PROTEIN"/>
    <property type="match status" value="1"/>
</dbReference>
<feature type="domain" description="VWFA" evidence="2">
    <location>
        <begin position="78"/>
        <end position="348"/>
    </location>
</feature>
<gene>
    <name evidence="3" type="ORF">BAZO_12319</name>
</gene>
<sequence>MMTRNLLPLLLVFLLVFGGLGSSFAQAAQKASLDFEVKPSQTSGYIIDPETEVAVVDINANIIPKGVAGDATRKTPIDVVFVFDTSGSMVLNMKDRSSDKDKFKKAKDAAKSAIDKFKESSINGDRFAFVPFAIEVGSVKQFNSNTSKSAIETQLNSIKSSIDTLKAEGGTNYYAALLKANELFGSSSNPKYVIFLTDGRPDTYENYSSAKISGEFPKMERTTKEVKVKECFLLWCDWKIKTQTEEKWSSKKYPVNGINVSLSRNKTNGEITFNYNSDKYLFGNGDIDYAYARIAASNLASKGAKLYSVGFGSDGDVDMGFLNELSNLTGAFAIKGEKSNIISIFDSITNTIIKQSIRDIKVKVNIKDPSFPGNVSLNGGAVIDETTPNYAVLNFDDIQYEADKTPSPSGAKSFSLNIDEPGTYTFSDVKLIYTDLSNETKTIEGAPFTVTVLNNKSVGMKFNADKYEIDVDSDPAPTIDFTTEVVPETEEGELPENIVWTSTNRNVATINNGKLTPTGVGDTQIKITAVDEDGNPIQATTMIKVNVVIEGIEFDAPSYQYNGPMDMLEKDNEKIKLIQSADKKFKLPNPRNVLQWGPADNDIIKIEDGNVTRKGDASGFQIITAKLKDPDPINDYYKIKPSAKKEASALIKVNGSSKVIKEPKEQW</sequence>
<evidence type="ECO:0000313" key="3">
    <source>
        <dbReference type="EMBL" id="EKN64986.1"/>
    </source>
</evidence>
<dbReference type="Pfam" id="PF00092">
    <property type="entry name" value="VWA"/>
    <property type="match status" value="1"/>
</dbReference>
<dbReference type="PROSITE" id="PS50234">
    <property type="entry name" value="VWFA"/>
    <property type="match status" value="1"/>
</dbReference>
<comment type="caution">
    <text evidence="3">The sequence shown here is derived from an EMBL/GenBank/DDBJ whole genome shotgun (WGS) entry which is preliminary data.</text>
</comment>
<keyword evidence="1" id="KW-0732">Signal</keyword>
<dbReference type="Gene3D" id="2.60.40.1080">
    <property type="match status" value="1"/>
</dbReference>
<dbReference type="PATRIC" id="fig|1131731.3.peg.2524"/>
<reference evidence="3 4" key="1">
    <citation type="journal article" date="2012" name="Front. Microbiol.">
        <title>Redundancy and modularity in membrane-associated dissimilatory nitrate reduction in Bacillus.</title>
        <authorList>
            <person name="Heylen K."/>
            <person name="Keltjens J."/>
        </authorList>
    </citation>
    <scope>NUCLEOTIDE SEQUENCE [LARGE SCALE GENOMIC DNA]</scope>
    <source>
        <strain evidence="3 4">LMG 9581</strain>
    </source>
</reference>
<evidence type="ECO:0000259" key="2">
    <source>
        <dbReference type="PROSITE" id="PS50234"/>
    </source>
</evidence>
<dbReference type="Gene3D" id="3.40.50.410">
    <property type="entry name" value="von Willebrand factor, type A domain"/>
    <property type="match status" value="1"/>
</dbReference>
<accession>K6DVZ7</accession>
<dbReference type="InterPro" id="IPR036465">
    <property type="entry name" value="vWFA_dom_sf"/>
</dbReference>
<dbReference type="EMBL" id="AJLR01000111">
    <property type="protein sequence ID" value="EKN64986.1"/>
    <property type="molecule type" value="Genomic_DNA"/>
</dbReference>
<dbReference type="InterPro" id="IPR052229">
    <property type="entry name" value="Collagen-VI/PIF"/>
</dbReference>
<dbReference type="CDD" id="cd00198">
    <property type="entry name" value="vWFA"/>
    <property type="match status" value="1"/>
</dbReference>
<evidence type="ECO:0000313" key="4">
    <source>
        <dbReference type="Proteomes" id="UP000006315"/>
    </source>
</evidence>
<dbReference type="GeneID" id="89468469"/>
<dbReference type="STRING" id="1131731.BAZO_12319"/>
<proteinExistence type="predicted"/>
<dbReference type="SUPFAM" id="SSF49373">
    <property type="entry name" value="Invasin/intimin cell-adhesion fragments"/>
    <property type="match status" value="1"/>
</dbReference>